<keyword evidence="4" id="KW-0460">Magnesium</keyword>
<dbReference type="Proteomes" id="UP000549113">
    <property type="component" value="Unassembled WGS sequence"/>
</dbReference>
<dbReference type="EMBL" id="JACIFH010000001">
    <property type="protein sequence ID" value="MBB4139611.1"/>
    <property type="molecule type" value="Genomic_DNA"/>
</dbReference>
<keyword evidence="7" id="KW-1185">Reference proteome</keyword>
<dbReference type="AlphaFoldDB" id="A0AA40SNU1"/>
<evidence type="ECO:0000256" key="4">
    <source>
        <dbReference type="ARBA" id="ARBA00022842"/>
    </source>
</evidence>
<dbReference type="GO" id="GO:0046872">
    <property type="term" value="F:metal ion binding"/>
    <property type="evidence" value="ECO:0007669"/>
    <property type="project" value="UniProtKB-KW"/>
</dbReference>
<dbReference type="PANTHER" id="PTHR36173:SF2">
    <property type="entry name" value="RIBONUCLEASE VAPC16"/>
    <property type="match status" value="1"/>
</dbReference>
<comment type="caution">
    <text evidence="6">The sequence shown here is derived from an EMBL/GenBank/DDBJ whole genome shotgun (WGS) entry which is preliminary data.</text>
</comment>
<dbReference type="Gene3D" id="3.40.50.1010">
    <property type="entry name" value="5'-nuclease"/>
    <property type="match status" value="1"/>
</dbReference>
<accession>A0AA40SNU1</accession>
<dbReference type="GO" id="GO:0016787">
    <property type="term" value="F:hydrolase activity"/>
    <property type="evidence" value="ECO:0007669"/>
    <property type="project" value="UniProtKB-KW"/>
</dbReference>
<evidence type="ECO:0000256" key="2">
    <source>
        <dbReference type="ARBA" id="ARBA00022723"/>
    </source>
</evidence>
<sequence>MTSFLLDTHVWLWMLDDNPRLRGRIRAIVQDESSDLHLSAASLWEISIKMHQGRLRLAGSTEEHLRDRLRVTRVSAVPIDASDAFAAGALPHHHADPFDRMIVTHARALKVPLLTADPRLAAYDVETVMD</sequence>
<dbReference type="InterPro" id="IPR041705">
    <property type="entry name" value="PIN_Sll0205"/>
</dbReference>
<name>A0AA40SNU1_9MICO</name>
<evidence type="ECO:0000259" key="5">
    <source>
        <dbReference type="Pfam" id="PF01850"/>
    </source>
</evidence>
<dbReference type="InterPro" id="IPR002716">
    <property type="entry name" value="PIN_dom"/>
</dbReference>
<evidence type="ECO:0000256" key="3">
    <source>
        <dbReference type="ARBA" id="ARBA00022801"/>
    </source>
</evidence>
<dbReference type="InterPro" id="IPR029060">
    <property type="entry name" value="PIN-like_dom_sf"/>
</dbReference>
<evidence type="ECO:0000256" key="1">
    <source>
        <dbReference type="ARBA" id="ARBA00022722"/>
    </source>
</evidence>
<gene>
    <name evidence="6" type="ORF">BKA10_001405</name>
</gene>
<dbReference type="Pfam" id="PF01850">
    <property type="entry name" value="PIN"/>
    <property type="match status" value="1"/>
</dbReference>
<keyword evidence="2" id="KW-0479">Metal-binding</keyword>
<dbReference type="InterPro" id="IPR052919">
    <property type="entry name" value="TA_system_RNase"/>
</dbReference>
<dbReference type="RefSeq" id="WP_183499253.1">
    <property type="nucleotide sequence ID" value="NZ_BAABCO010000001.1"/>
</dbReference>
<evidence type="ECO:0000313" key="6">
    <source>
        <dbReference type="EMBL" id="MBB4139611.1"/>
    </source>
</evidence>
<dbReference type="PANTHER" id="PTHR36173">
    <property type="entry name" value="RIBONUCLEASE VAPC16-RELATED"/>
    <property type="match status" value="1"/>
</dbReference>
<proteinExistence type="predicted"/>
<keyword evidence="3" id="KW-0378">Hydrolase</keyword>
<dbReference type="CDD" id="cd09872">
    <property type="entry name" value="PIN_Sll0205-like"/>
    <property type="match status" value="1"/>
</dbReference>
<organism evidence="6 7">
    <name type="scientific">Microbacterium invictum</name>
    <dbReference type="NCBI Taxonomy" id="515415"/>
    <lineage>
        <taxon>Bacteria</taxon>
        <taxon>Bacillati</taxon>
        <taxon>Actinomycetota</taxon>
        <taxon>Actinomycetes</taxon>
        <taxon>Micrococcales</taxon>
        <taxon>Microbacteriaceae</taxon>
        <taxon>Microbacterium</taxon>
    </lineage>
</organism>
<dbReference type="GO" id="GO:0004518">
    <property type="term" value="F:nuclease activity"/>
    <property type="evidence" value="ECO:0007669"/>
    <property type="project" value="UniProtKB-KW"/>
</dbReference>
<dbReference type="SUPFAM" id="SSF88723">
    <property type="entry name" value="PIN domain-like"/>
    <property type="match status" value="1"/>
</dbReference>
<evidence type="ECO:0000313" key="7">
    <source>
        <dbReference type="Proteomes" id="UP000549113"/>
    </source>
</evidence>
<protein>
    <submittedName>
        <fullName evidence="6">PIN domain nuclease of toxin-antitoxin system</fullName>
    </submittedName>
</protein>
<feature type="domain" description="PIN" evidence="5">
    <location>
        <begin position="5"/>
        <end position="124"/>
    </location>
</feature>
<keyword evidence="1" id="KW-0540">Nuclease</keyword>
<reference evidence="6 7" key="1">
    <citation type="submission" date="2020-08" db="EMBL/GenBank/DDBJ databases">
        <title>Sequencing the genomes of 1000 actinobacteria strains.</title>
        <authorList>
            <person name="Klenk H.-P."/>
        </authorList>
    </citation>
    <scope>NUCLEOTIDE SEQUENCE [LARGE SCALE GENOMIC DNA]</scope>
    <source>
        <strain evidence="6 7">DSM 19600</strain>
    </source>
</reference>